<evidence type="ECO:0000256" key="2">
    <source>
        <dbReference type="ARBA" id="ARBA00022771"/>
    </source>
</evidence>
<proteinExistence type="predicted"/>
<feature type="compositionally biased region" description="Polar residues" evidence="5">
    <location>
        <begin position="406"/>
        <end position="415"/>
    </location>
</feature>
<keyword evidence="3" id="KW-0862">Zinc</keyword>
<organism evidence="8 9">
    <name type="scientific">Puccinia striiformis</name>
    <dbReference type="NCBI Taxonomy" id="27350"/>
    <lineage>
        <taxon>Eukaryota</taxon>
        <taxon>Fungi</taxon>
        <taxon>Dikarya</taxon>
        <taxon>Basidiomycota</taxon>
        <taxon>Pucciniomycotina</taxon>
        <taxon>Pucciniomycetes</taxon>
        <taxon>Pucciniales</taxon>
        <taxon>Pucciniaceae</taxon>
        <taxon>Puccinia</taxon>
    </lineage>
</organism>
<keyword evidence="9" id="KW-1185">Reference proteome</keyword>
<reference evidence="9" key="3">
    <citation type="journal article" date="2018" name="Mol. Plant Microbe Interact.">
        <title>Genome sequence resources for the wheat stripe rust pathogen (Puccinia striiformis f. sp. tritici) and the barley stripe rust pathogen (Puccinia striiformis f. sp. hordei).</title>
        <authorList>
            <person name="Xia C."/>
            <person name="Wang M."/>
            <person name="Yin C."/>
            <person name="Cornejo O.E."/>
            <person name="Hulbert S.H."/>
            <person name="Chen X."/>
        </authorList>
    </citation>
    <scope>NUCLEOTIDE SEQUENCE [LARGE SCALE GENOMIC DNA]</scope>
    <source>
        <strain evidence="9">93TX-2</strain>
    </source>
</reference>
<dbReference type="GO" id="GO:0004842">
    <property type="term" value="F:ubiquitin-protein transferase activity"/>
    <property type="evidence" value="ECO:0007669"/>
    <property type="project" value="TreeGrafter"/>
</dbReference>
<feature type="compositionally biased region" description="Low complexity" evidence="5">
    <location>
        <begin position="1061"/>
        <end position="1071"/>
    </location>
</feature>
<reference evidence="9" key="2">
    <citation type="journal article" date="2018" name="BMC Genomics">
        <title>Genomic insights into host adaptation between the wheat stripe rust pathogen (Puccinia striiformis f. sp. tritici) and the barley stripe rust pathogen (Puccinia striiformis f. sp. hordei).</title>
        <authorList>
            <person name="Xia C."/>
            <person name="Wang M."/>
            <person name="Yin C."/>
            <person name="Cornejo O.E."/>
            <person name="Hulbert S.H."/>
            <person name="Chen X."/>
        </authorList>
    </citation>
    <scope>NUCLEOTIDE SEQUENCE [LARGE SCALE GENOMIC DNA]</scope>
    <source>
        <strain evidence="9">93TX-2</strain>
    </source>
</reference>
<evidence type="ECO:0000256" key="5">
    <source>
        <dbReference type="SAM" id="MobiDB-lite"/>
    </source>
</evidence>
<dbReference type="InterPro" id="IPR013083">
    <property type="entry name" value="Znf_RING/FYVE/PHD"/>
</dbReference>
<evidence type="ECO:0000256" key="1">
    <source>
        <dbReference type="ARBA" id="ARBA00022723"/>
    </source>
</evidence>
<feature type="compositionally biased region" description="Basic and acidic residues" evidence="5">
    <location>
        <begin position="326"/>
        <end position="335"/>
    </location>
</feature>
<feature type="compositionally biased region" description="Polar residues" evidence="5">
    <location>
        <begin position="678"/>
        <end position="696"/>
    </location>
</feature>
<dbReference type="Gene3D" id="3.30.40.10">
    <property type="entry name" value="Zinc/RING finger domain, C3HC4 (zinc finger)"/>
    <property type="match status" value="2"/>
</dbReference>
<feature type="region of interest" description="Disordered" evidence="5">
    <location>
        <begin position="309"/>
        <end position="335"/>
    </location>
</feature>
<dbReference type="InterPro" id="IPR034732">
    <property type="entry name" value="EPHD"/>
</dbReference>
<evidence type="ECO:0000313" key="8">
    <source>
        <dbReference type="EMBL" id="POW14555.1"/>
    </source>
</evidence>
<comment type="caution">
    <text evidence="8">The sequence shown here is derived from an EMBL/GenBank/DDBJ whole genome shotgun (WGS) entry which is preliminary data.</text>
</comment>
<dbReference type="PROSITE" id="PS50016">
    <property type="entry name" value="ZF_PHD_2"/>
    <property type="match status" value="1"/>
</dbReference>
<keyword evidence="2 4" id="KW-0863">Zinc-finger</keyword>
<dbReference type="InterPro" id="IPR011011">
    <property type="entry name" value="Znf_FYVE_PHD"/>
</dbReference>
<feature type="compositionally biased region" description="Low complexity" evidence="5">
    <location>
        <begin position="1039"/>
        <end position="1054"/>
    </location>
</feature>
<feature type="domain" description="PHD-type" evidence="7">
    <location>
        <begin position="811"/>
        <end position="953"/>
    </location>
</feature>
<name>A0A2S4VYD9_9BASI</name>
<evidence type="ECO:0000256" key="4">
    <source>
        <dbReference type="PROSITE-ProRule" id="PRU00146"/>
    </source>
</evidence>
<dbReference type="SMART" id="SM00249">
    <property type="entry name" value="PHD"/>
    <property type="match status" value="3"/>
</dbReference>
<feature type="compositionally biased region" description="Low complexity" evidence="5">
    <location>
        <begin position="703"/>
        <end position="736"/>
    </location>
</feature>
<dbReference type="GO" id="GO:0008270">
    <property type="term" value="F:zinc ion binding"/>
    <property type="evidence" value="ECO:0007669"/>
    <property type="project" value="UniProtKB-KW"/>
</dbReference>
<dbReference type="VEuPathDB" id="FungiDB:PSTT_12804"/>
<dbReference type="SUPFAM" id="SSF57903">
    <property type="entry name" value="FYVE/PHD zinc finger"/>
    <property type="match status" value="2"/>
</dbReference>
<feature type="region of interest" description="Disordered" evidence="5">
    <location>
        <begin position="1036"/>
        <end position="1132"/>
    </location>
</feature>
<dbReference type="PANTHER" id="PTHR47672:SF1">
    <property type="entry name" value="E3 UBIQUITIN-PROTEIN LIGASE SNT2"/>
    <property type="match status" value="1"/>
</dbReference>
<evidence type="ECO:0000259" key="6">
    <source>
        <dbReference type="PROSITE" id="PS50016"/>
    </source>
</evidence>
<feature type="compositionally biased region" description="Polar residues" evidence="5">
    <location>
        <begin position="1231"/>
        <end position="1242"/>
    </location>
</feature>
<dbReference type="GO" id="GO:0036205">
    <property type="term" value="P:histone catabolic process"/>
    <property type="evidence" value="ECO:0007669"/>
    <property type="project" value="TreeGrafter"/>
</dbReference>
<dbReference type="Gene3D" id="3.30.50.10">
    <property type="entry name" value="Erythroid Transcription Factor GATA-1, subunit A"/>
    <property type="match status" value="1"/>
</dbReference>
<dbReference type="CDD" id="cd15489">
    <property type="entry name" value="PHD_SF"/>
    <property type="match status" value="1"/>
</dbReference>
<feature type="region of interest" description="Disordered" evidence="5">
    <location>
        <begin position="1492"/>
        <end position="1530"/>
    </location>
</feature>
<evidence type="ECO:0000259" key="7">
    <source>
        <dbReference type="PROSITE" id="PS51805"/>
    </source>
</evidence>
<reference evidence="8 9" key="1">
    <citation type="submission" date="2017-12" db="EMBL/GenBank/DDBJ databases">
        <title>Gene loss provides genomic basis for host adaptation in cereal stripe rust fungi.</title>
        <authorList>
            <person name="Xia C."/>
        </authorList>
    </citation>
    <scope>NUCLEOTIDE SEQUENCE [LARGE SCALE GENOMIC DNA]</scope>
    <source>
        <strain evidence="8 9">93TX-2</strain>
    </source>
</reference>
<feature type="compositionally biased region" description="Polar residues" evidence="5">
    <location>
        <begin position="1186"/>
        <end position="1196"/>
    </location>
</feature>
<feature type="compositionally biased region" description="Low complexity" evidence="5">
    <location>
        <begin position="1367"/>
        <end position="1386"/>
    </location>
</feature>
<feature type="compositionally biased region" description="Basic and acidic residues" evidence="5">
    <location>
        <begin position="1099"/>
        <end position="1126"/>
    </location>
</feature>
<evidence type="ECO:0000256" key="3">
    <source>
        <dbReference type="ARBA" id="ARBA00022833"/>
    </source>
</evidence>
<dbReference type="GO" id="GO:0006355">
    <property type="term" value="P:regulation of DNA-templated transcription"/>
    <property type="evidence" value="ECO:0007669"/>
    <property type="project" value="InterPro"/>
</dbReference>
<feature type="compositionally biased region" description="Basic residues" evidence="5">
    <location>
        <begin position="1198"/>
        <end position="1207"/>
    </location>
</feature>
<dbReference type="InterPro" id="IPR001965">
    <property type="entry name" value="Znf_PHD"/>
</dbReference>
<protein>
    <submittedName>
        <fullName evidence="8">Uncharacterized protein</fullName>
    </submittedName>
</protein>
<dbReference type="Pfam" id="PF00628">
    <property type="entry name" value="PHD"/>
    <property type="match status" value="1"/>
</dbReference>
<dbReference type="GO" id="GO:0048189">
    <property type="term" value="C:Lid2 complex"/>
    <property type="evidence" value="ECO:0007669"/>
    <property type="project" value="TreeGrafter"/>
</dbReference>
<dbReference type="PANTHER" id="PTHR47672">
    <property type="entry name" value="E3 UBIQUITIN-PROTEIN LIGASE SNT2"/>
    <property type="match status" value="1"/>
</dbReference>
<dbReference type="InterPro" id="IPR013088">
    <property type="entry name" value="Znf_NHR/GATA"/>
</dbReference>
<feature type="compositionally biased region" description="Low complexity" evidence="5">
    <location>
        <begin position="1281"/>
        <end position="1293"/>
    </location>
</feature>
<feature type="region of interest" description="Disordered" evidence="5">
    <location>
        <begin position="1172"/>
        <end position="1386"/>
    </location>
</feature>
<sequence length="1530" mass="167781">MIKNAQDISETLELNGEVYAINDHVYVSSPWNMADGVPWLIGRIMEFIRETLPPGSHKKKKSRPIIQFKLANYHRQRDLNSRHILDCRLLEASMSHEVFCVSRLRGKCKVEFKNDRSPDEIEAWKAAPDCFYFSQIQSIRSFQSPEPMSQCFAVISRSTHASAEKVTCWDLPTIYQTPTPQVYGRFTHRHYDLMLTQSIKNAPPEVVQFLQNNYSYIFTELGMGAELSEERRGCVTCRQWTTGSDSVTCALCGGAYHFTCLNPPLLRKPDRGHRWARGYQWACAPCSKKRQESIEDQALALAKEAAEESAVATTTSGPAATTTGRSLRDKGKKKEPMVTALVQPGNGPDGVLRTVDGWPFRYYGRYTDPASVLDPMDSPHIYTAPRIGSRFQTVVPASLSVEASIAPSSVHSGGRSSKADKRSRDGTPVNLPCLVSSEVETPRGGDETIDVISSPELWEKHQDSDLNDYIRDATQLPIYRNVGVTIIDGALRALSEATSLEEARLKLSEQSIKSLSFAHWTEGESHRMDTAVGQLGDDLRGMRKLFPKKSGGDITKFFYMFKGQKFPEVSAQDARVDASVSQSPDESSTLLPTPSSKRPYLCVVCEVRTAPVWRRCPEALMAGATQGKKAICDECYVRWKKYGLQHVPVSEQEENHRTKEKKPRGPYAKTIKALAARNSLTTSSTPAPQSTVSTRRSPPEPQPSSSSEPQHASASVPSLPLPVSSRASPPRRSSTAPHPPPPRQTLAPPKVPSPPRPVPTSAHVTGTDIAPGTCPLCKRAEPESTMARCSSCKMACHTACLGLDANVNTESWKCLVCQNAESMAVSKVDVFSALDVWKLSEYNSFVHMICAVWHAELTLTTTDDLTRVEGIAGIPLSKRKRECAICHQAGVGVCTKCDQCSDFIHVSCAWSSGFKFGFEILPQRKRRPRESDLVKYAEHRGLMEPRIWCPEHVPTTGRVAYDASDIDPLTQLTALQTFLQHEKEVSADPGLRILRKARRLDSVMESVTKPKHATPAIALRGKNLDLEDGYMVATLSMLPESNETPPETPEPTTSTRRRRSTNTAPIVQPAAPAAPPTRARDRTRVRNPARNRKRGTPASKEKVDDRSAVVKRRDTKQPPSQTKDDIPPIEGDVATTKDLMPFIKDATPSVNDVMPPIKDAMIVDPQLVNSHVQQVSAPTMKPESSDVASPATTINNPRPRKAKRKLAKPPAVEPNVTSDQPNPVKRIDTIGKSQANVTTSEGEQAVAASASKQDMHKPDSSWQSQPGVTVPASLTPEHLKAVVASPIASASKPSPRETAPNVPRPPSKLRLTIKPAPAPPKPVNPPALAPIQPKPLEEDRHHILPAPAFSYLPPSTLSHPHYPQPTRPMSSSSSSSSPSSSQPMMTRLPSINHLDVFRQPISHLHPIPTVPTMSSSMYLPPISSLAQPRRQSPMMTLPPPPPPSSLLPARHPSPGHIPHPPNHLRFTAPLSTPPSFDAFARGAAATVVMNPVRRPAPSTSLMNPADNQAQSHQPANNSSPPAAPRKDILA</sequence>
<feature type="compositionally biased region" description="Pro residues" evidence="5">
    <location>
        <begin position="737"/>
        <end position="758"/>
    </location>
</feature>
<gene>
    <name evidence="8" type="ORF">PSHT_07377</name>
</gene>
<accession>A0A2S4VYD9</accession>
<feature type="compositionally biased region" description="Basic residues" evidence="5">
    <location>
        <begin position="1085"/>
        <end position="1095"/>
    </location>
</feature>
<dbReference type="Proteomes" id="UP000238274">
    <property type="component" value="Unassembled WGS sequence"/>
</dbReference>
<feature type="region of interest" description="Disordered" evidence="5">
    <location>
        <begin position="406"/>
        <end position="432"/>
    </location>
</feature>
<feature type="region of interest" description="Disordered" evidence="5">
    <location>
        <begin position="675"/>
        <end position="765"/>
    </location>
</feature>
<evidence type="ECO:0000313" key="9">
    <source>
        <dbReference type="Proteomes" id="UP000238274"/>
    </source>
</evidence>
<dbReference type="EMBL" id="PKSM01000090">
    <property type="protein sequence ID" value="POW14555.1"/>
    <property type="molecule type" value="Genomic_DNA"/>
</dbReference>
<dbReference type="Gene3D" id="2.30.30.490">
    <property type="match status" value="1"/>
</dbReference>
<dbReference type="CDD" id="cd15571">
    <property type="entry name" value="ePHD"/>
    <property type="match status" value="1"/>
</dbReference>
<dbReference type="Pfam" id="PF13832">
    <property type="entry name" value="zf-HC5HC2H_2"/>
    <property type="match status" value="1"/>
</dbReference>
<feature type="compositionally biased region" description="Low complexity" evidence="5">
    <location>
        <begin position="309"/>
        <end position="324"/>
    </location>
</feature>
<dbReference type="VEuPathDB" id="FungiDB:PSHT_07377"/>
<dbReference type="InterPro" id="IPR019787">
    <property type="entry name" value="Znf_PHD-finger"/>
</dbReference>
<feature type="compositionally biased region" description="Polar residues" evidence="5">
    <location>
        <begin position="1497"/>
        <end position="1513"/>
    </location>
</feature>
<dbReference type="PROSITE" id="PS51805">
    <property type="entry name" value="EPHD"/>
    <property type="match status" value="1"/>
</dbReference>
<feature type="compositionally biased region" description="Pro residues" evidence="5">
    <location>
        <begin position="1316"/>
        <end position="1328"/>
    </location>
</feature>
<dbReference type="OrthoDB" id="336088at2759"/>
<dbReference type="InterPro" id="IPR029617">
    <property type="entry name" value="Snt2"/>
</dbReference>
<dbReference type="InterPro" id="IPR043151">
    <property type="entry name" value="BAH_sf"/>
</dbReference>
<feature type="domain" description="PHD-type" evidence="6">
    <location>
        <begin position="771"/>
        <end position="820"/>
    </location>
</feature>
<keyword evidence="1" id="KW-0479">Metal-binding</keyword>